<gene>
    <name evidence="8" type="primary">folB</name>
    <name evidence="8" type="ORF">HMPREF9444_00203</name>
</gene>
<evidence type="ECO:0000256" key="2">
    <source>
        <dbReference type="ARBA" id="ARBA00005013"/>
    </source>
</evidence>
<dbReference type="UniPathway" id="UPA00077">
    <property type="reaction ID" value="UER00154"/>
</dbReference>
<dbReference type="PANTHER" id="PTHR42844:SF1">
    <property type="entry name" value="DIHYDRONEOPTERIN ALDOLASE 1-RELATED"/>
    <property type="match status" value="1"/>
</dbReference>
<dbReference type="GO" id="GO:0046654">
    <property type="term" value="P:tetrahydrofolate biosynthetic process"/>
    <property type="evidence" value="ECO:0007669"/>
    <property type="project" value="UniProtKB-UniRule"/>
</dbReference>
<comment type="function">
    <text evidence="6">Catalyzes the conversion of 7,8-dihydroneopterin to 6-hydroxymethyl-7,8-dihydropterin.</text>
</comment>
<dbReference type="OrthoDB" id="9810587at2"/>
<dbReference type="GO" id="GO:0005737">
    <property type="term" value="C:cytoplasm"/>
    <property type="evidence" value="ECO:0007669"/>
    <property type="project" value="TreeGrafter"/>
</dbReference>
<evidence type="ECO:0000256" key="1">
    <source>
        <dbReference type="ARBA" id="ARBA00001353"/>
    </source>
</evidence>
<comment type="similarity">
    <text evidence="3 6">Belongs to the DHNA family.</text>
</comment>
<dbReference type="HOGENOM" id="CLU_112632_0_2_6"/>
<dbReference type="Gene3D" id="3.30.1130.10">
    <property type="match status" value="1"/>
</dbReference>
<comment type="pathway">
    <text evidence="2 6">Cofactor biosynthesis; tetrahydrofolate biosynthesis; 2-amino-4-hydroxy-6-hydroxymethyl-7,8-dihydropteridine diphosphate from 7,8-dihydroneopterin triphosphate: step 3/4.</text>
</comment>
<evidence type="ECO:0000256" key="5">
    <source>
        <dbReference type="ARBA" id="ARBA00023239"/>
    </source>
</evidence>
<evidence type="ECO:0000313" key="9">
    <source>
        <dbReference type="Proteomes" id="UP000018458"/>
    </source>
</evidence>
<keyword evidence="9" id="KW-1185">Reference proteome</keyword>
<dbReference type="InterPro" id="IPR043133">
    <property type="entry name" value="GTP-CH-I_C/QueF"/>
</dbReference>
<dbReference type="AlphaFoldDB" id="E8LHS1"/>
<dbReference type="GO" id="GO:0046656">
    <property type="term" value="P:folic acid biosynthetic process"/>
    <property type="evidence" value="ECO:0007669"/>
    <property type="project" value="UniProtKB-UniRule"/>
</dbReference>
<organism evidence="8 9">
    <name type="scientific">Succinatimonas hippei (strain DSM 22608 / JCM 16073 / KCTC 15190 / YIT 12066)</name>
    <dbReference type="NCBI Taxonomy" id="762983"/>
    <lineage>
        <taxon>Bacteria</taxon>
        <taxon>Pseudomonadati</taxon>
        <taxon>Pseudomonadota</taxon>
        <taxon>Gammaproteobacteria</taxon>
        <taxon>Aeromonadales</taxon>
        <taxon>Succinivibrionaceae</taxon>
        <taxon>Succinatimonas</taxon>
    </lineage>
</organism>
<dbReference type="Pfam" id="PF02152">
    <property type="entry name" value="FolB"/>
    <property type="match status" value="1"/>
</dbReference>
<dbReference type="NCBIfam" id="TIGR00525">
    <property type="entry name" value="folB"/>
    <property type="match status" value="1"/>
</dbReference>
<proteinExistence type="inferred from homology"/>
<dbReference type="InterPro" id="IPR006156">
    <property type="entry name" value="Dihydroneopterin_aldolase"/>
</dbReference>
<dbReference type="Proteomes" id="UP000018458">
    <property type="component" value="Unassembled WGS sequence"/>
</dbReference>
<reference evidence="8 9" key="1">
    <citation type="submission" date="2011-01" db="EMBL/GenBank/DDBJ databases">
        <authorList>
            <person name="Weinstock G."/>
            <person name="Sodergren E."/>
            <person name="Clifton S."/>
            <person name="Fulton L."/>
            <person name="Fulton B."/>
            <person name="Courtney L."/>
            <person name="Fronick C."/>
            <person name="Harrison M."/>
            <person name="Strong C."/>
            <person name="Farmer C."/>
            <person name="Delahaunty K."/>
            <person name="Markovic C."/>
            <person name="Hall O."/>
            <person name="Minx P."/>
            <person name="Tomlinson C."/>
            <person name="Mitreva M."/>
            <person name="Hou S."/>
            <person name="Chen J."/>
            <person name="Wollam A."/>
            <person name="Pepin K.H."/>
            <person name="Johnson M."/>
            <person name="Bhonagiri V."/>
            <person name="Zhang X."/>
            <person name="Suruliraj S."/>
            <person name="Warren W."/>
            <person name="Chinwalla A."/>
            <person name="Mardis E.R."/>
            <person name="Wilson R.K."/>
        </authorList>
    </citation>
    <scope>NUCLEOTIDE SEQUENCE [LARGE SCALE GENOMIC DNA]</scope>
    <source>
        <strain evidence="9">DSM 22608 / JCM 16073 / KCTC 15190 / YIT 12066</strain>
    </source>
</reference>
<comment type="catalytic activity">
    <reaction evidence="1 6">
        <text>7,8-dihydroneopterin = 6-hydroxymethyl-7,8-dihydropterin + glycolaldehyde</text>
        <dbReference type="Rhea" id="RHEA:10540"/>
        <dbReference type="ChEBI" id="CHEBI:17001"/>
        <dbReference type="ChEBI" id="CHEBI:17071"/>
        <dbReference type="ChEBI" id="CHEBI:44841"/>
        <dbReference type="EC" id="4.1.2.25"/>
    </reaction>
</comment>
<comment type="caution">
    <text evidence="8">The sequence shown here is derived from an EMBL/GenBank/DDBJ whole genome shotgun (WGS) entry which is preliminary data.</text>
</comment>
<dbReference type="NCBIfam" id="TIGR00526">
    <property type="entry name" value="folB_dom"/>
    <property type="match status" value="1"/>
</dbReference>
<dbReference type="STRING" id="762983.HMPREF9444_00203"/>
<evidence type="ECO:0000256" key="3">
    <source>
        <dbReference type="ARBA" id="ARBA00005708"/>
    </source>
</evidence>
<dbReference type="EMBL" id="AEVO01000008">
    <property type="protein sequence ID" value="EFY07937.1"/>
    <property type="molecule type" value="Genomic_DNA"/>
</dbReference>
<dbReference type="GO" id="GO:0004150">
    <property type="term" value="F:dihydroneopterin aldolase activity"/>
    <property type="evidence" value="ECO:0007669"/>
    <property type="project" value="UniProtKB-UniRule"/>
</dbReference>
<sequence length="119" mass="13334">MDKIFINGLKVSCIIGILPDERVHEQPLIMDVCMEHSLKQAGEKGDLNLSINYARVASFCLDFAKERKAFLLEELAEELCSKILQEFNPSSVTLRLSKPKAVKEALGVGIEITRCNRGR</sequence>
<evidence type="ECO:0000256" key="4">
    <source>
        <dbReference type="ARBA" id="ARBA00022909"/>
    </source>
</evidence>
<keyword evidence="5 6" id="KW-0456">Lyase</keyword>
<dbReference type="PANTHER" id="PTHR42844">
    <property type="entry name" value="DIHYDRONEOPTERIN ALDOLASE 1-RELATED"/>
    <property type="match status" value="1"/>
</dbReference>
<feature type="domain" description="Dihydroneopterin aldolase/epimerase" evidence="7">
    <location>
        <begin position="4"/>
        <end position="114"/>
    </location>
</feature>
<dbReference type="SMART" id="SM00905">
    <property type="entry name" value="FolB"/>
    <property type="match status" value="1"/>
</dbReference>
<dbReference type="RefSeq" id="WP_009142430.1">
    <property type="nucleotide sequence ID" value="NZ_GL830946.1"/>
</dbReference>
<evidence type="ECO:0000256" key="6">
    <source>
        <dbReference type="RuleBase" id="RU362079"/>
    </source>
</evidence>
<evidence type="ECO:0000313" key="8">
    <source>
        <dbReference type="EMBL" id="EFY07937.1"/>
    </source>
</evidence>
<dbReference type="eggNOG" id="COG1539">
    <property type="taxonomic scope" value="Bacteria"/>
</dbReference>
<protein>
    <recommendedName>
        <fullName evidence="6">7,8-dihydroneopterin aldolase</fullName>
        <ecNumber evidence="6">4.1.2.25</ecNumber>
    </recommendedName>
</protein>
<accession>E8LHS1</accession>
<keyword evidence="4 6" id="KW-0289">Folate biosynthesis</keyword>
<evidence type="ECO:0000259" key="7">
    <source>
        <dbReference type="SMART" id="SM00905"/>
    </source>
</evidence>
<dbReference type="EC" id="4.1.2.25" evidence="6"/>
<dbReference type="SUPFAM" id="SSF55620">
    <property type="entry name" value="Tetrahydrobiopterin biosynthesis enzymes-like"/>
    <property type="match status" value="1"/>
</dbReference>
<name>E8LHS1_SUCHY</name>
<dbReference type="InterPro" id="IPR006157">
    <property type="entry name" value="FolB_dom"/>
</dbReference>